<evidence type="ECO:0000313" key="5">
    <source>
        <dbReference type="Proteomes" id="UP000000263"/>
    </source>
</evidence>
<dbReference type="InterPro" id="IPR002491">
    <property type="entry name" value="ABC_transptr_periplasmic_BD"/>
</dbReference>
<dbReference type="KEGG" id="rca:Rcas_2937"/>
<feature type="domain" description="Fe/B12 periplasmic-binding" evidence="3">
    <location>
        <begin position="19"/>
        <end position="269"/>
    </location>
</feature>
<organism evidence="4 5">
    <name type="scientific">Roseiflexus castenholzii (strain DSM 13941 / HLO8)</name>
    <dbReference type="NCBI Taxonomy" id="383372"/>
    <lineage>
        <taxon>Bacteria</taxon>
        <taxon>Bacillati</taxon>
        <taxon>Chloroflexota</taxon>
        <taxon>Chloroflexia</taxon>
        <taxon>Chloroflexales</taxon>
        <taxon>Roseiflexineae</taxon>
        <taxon>Roseiflexaceae</taxon>
        <taxon>Roseiflexus</taxon>
    </lineage>
</organism>
<evidence type="ECO:0000313" key="4">
    <source>
        <dbReference type="EMBL" id="ABU58998.1"/>
    </source>
</evidence>
<evidence type="ECO:0000256" key="1">
    <source>
        <dbReference type="ARBA" id="ARBA00008814"/>
    </source>
</evidence>
<dbReference type="Gene3D" id="3.40.50.1980">
    <property type="entry name" value="Nitrogenase molybdenum iron protein domain"/>
    <property type="match status" value="2"/>
</dbReference>
<name>A7NN66_ROSCS</name>
<dbReference type="eggNOG" id="COG0614">
    <property type="taxonomic scope" value="Bacteria"/>
</dbReference>
<dbReference type="STRING" id="383372.Rcas_2937"/>
<keyword evidence="5" id="KW-1185">Reference proteome</keyword>
<dbReference type="SUPFAM" id="SSF53807">
    <property type="entry name" value="Helical backbone' metal receptor"/>
    <property type="match status" value="1"/>
</dbReference>
<evidence type="ECO:0000259" key="3">
    <source>
        <dbReference type="PROSITE" id="PS50983"/>
    </source>
</evidence>
<dbReference type="InterPro" id="IPR050902">
    <property type="entry name" value="ABC_Transporter_SBP"/>
</dbReference>
<dbReference type="RefSeq" id="WP_012121422.1">
    <property type="nucleotide sequence ID" value="NC_009767.1"/>
</dbReference>
<accession>A7NN66</accession>
<protein>
    <submittedName>
        <fullName evidence="4">Periplasmic binding protein</fullName>
    </submittedName>
</protein>
<dbReference type="Pfam" id="PF01497">
    <property type="entry name" value="Peripla_BP_2"/>
    <property type="match status" value="1"/>
</dbReference>
<gene>
    <name evidence="4" type="ordered locus">Rcas_2937</name>
</gene>
<dbReference type="HOGENOM" id="CLU_038034_2_7_0"/>
<reference evidence="4 5" key="1">
    <citation type="submission" date="2007-08" db="EMBL/GenBank/DDBJ databases">
        <title>Complete sequence of Roseiflexus castenholzii DSM 13941.</title>
        <authorList>
            <consortium name="US DOE Joint Genome Institute"/>
            <person name="Copeland A."/>
            <person name="Lucas S."/>
            <person name="Lapidus A."/>
            <person name="Barry K."/>
            <person name="Glavina del Rio T."/>
            <person name="Dalin E."/>
            <person name="Tice H."/>
            <person name="Pitluck S."/>
            <person name="Thompson L.S."/>
            <person name="Brettin T."/>
            <person name="Bruce D."/>
            <person name="Detter J.C."/>
            <person name="Han C."/>
            <person name="Tapia R."/>
            <person name="Schmutz J."/>
            <person name="Larimer F."/>
            <person name="Land M."/>
            <person name="Hauser L."/>
            <person name="Kyrpides N."/>
            <person name="Mikhailova N."/>
            <person name="Bryant D.A."/>
            <person name="Hanada S."/>
            <person name="Tsukatani Y."/>
            <person name="Richardson P."/>
        </authorList>
    </citation>
    <scope>NUCLEOTIDE SEQUENCE [LARGE SCALE GENOMIC DNA]</scope>
    <source>
        <strain evidence="5">DSM 13941 / HLO8</strain>
    </source>
</reference>
<dbReference type="OrthoDB" id="9816357at2"/>
<sequence length="270" mass="29355">MLVVDALGRRLELKRPPQRIVSLVPSLTEWLFDVGLGARVVAVTDYCIEPAAALAGIPRIRGTKNPDRAKIIALQPDLVIADQEENRERDVQALTAAGVPVYVTAIRSVADVLEQYGRLAAVLGAADAAAPGLTALRAALAEAAQRAPQRRIPTLAFIWRDPWMAVGAETYAGDLLERCGAENLGRRLPGRYPRASLETFMRLQPEVILLPNEPYAFSERDLVAFAPYGDVPAVRDGRVLLCDGMMLTWPGLRAVRALRVFAEAIAGGER</sequence>
<dbReference type="NCBIfam" id="NF038402">
    <property type="entry name" value="TroA_like"/>
    <property type="match status" value="1"/>
</dbReference>
<dbReference type="PANTHER" id="PTHR30535:SF35">
    <property type="entry name" value="PERIPLASMIC BINDING PROTEIN"/>
    <property type="match status" value="1"/>
</dbReference>
<dbReference type="PROSITE" id="PS50983">
    <property type="entry name" value="FE_B12_PBP"/>
    <property type="match status" value="1"/>
</dbReference>
<evidence type="ECO:0000256" key="2">
    <source>
        <dbReference type="ARBA" id="ARBA00022729"/>
    </source>
</evidence>
<dbReference type="AlphaFoldDB" id="A7NN66"/>
<proteinExistence type="inferred from homology"/>
<dbReference type="InterPro" id="IPR054828">
    <property type="entry name" value="Vit_B12_bind_prot"/>
</dbReference>
<comment type="similarity">
    <text evidence="1">Belongs to the bacterial solute-binding protein 8 family.</text>
</comment>
<dbReference type="Proteomes" id="UP000000263">
    <property type="component" value="Chromosome"/>
</dbReference>
<dbReference type="EMBL" id="CP000804">
    <property type="protein sequence ID" value="ABU58998.1"/>
    <property type="molecule type" value="Genomic_DNA"/>
</dbReference>
<dbReference type="PANTHER" id="PTHR30535">
    <property type="entry name" value="VITAMIN B12-BINDING PROTEIN"/>
    <property type="match status" value="1"/>
</dbReference>
<keyword evidence="2" id="KW-0732">Signal</keyword>